<dbReference type="GO" id="GO:0043565">
    <property type="term" value="F:sequence-specific DNA binding"/>
    <property type="evidence" value="ECO:0007669"/>
    <property type="project" value="InterPro"/>
</dbReference>
<organism evidence="5 6">
    <name type="scientific">Sunxiuqinia dokdonensis</name>
    <dbReference type="NCBI Taxonomy" id="1409788"/>
    <lineage>
        <taxon>Bacteria</taxon>
        <taxon>Pseudomonadati</taxon>
        <taxon>Bacteroidota</taxon>
        <taxon>Bacteroidia</taxon>
        <taxon>Marinilabiliales</taxon>
        <taxon>Prolixibacteraceae</taxon>
        <taxon>Sunxiuqinia</taxon>
    </lineage>
</organism>
<dbReference type="RefSeq" id="WP_239684456.1">
    <property type="nucleotide sequence ID" value="NZ_LGIA01000167.1"/>
</dbReference>
<dbReference type="AlphaFoldDB" id="A0A0L8V708"/>
<dbReference type="Proteomes" id="UP000036958">
    <property type="component" value="Unassembled WGS sequence"/>
</dbReference>
<evidence type="ECO:0000256" key="2">
    <source>
        <dbReference type="ARBA" id="ARBA00023125"/>
    </source>
</evidence>
<dbReference type="STRING" id="1409788.NC99_29360"/>
<dbReference type="PROSITE" id="PS01124">
    <property type="entry name" value="HTH_ARAC_FAMILY_2"/>
    <property type="match status" value="1"/>
</dbReference>
<keyword evidence="6" id="KW-1185">Reference proteome</keyword>
<dbReference type="PATRIC" id="fig|1409788.3.peg.3019"/>
<keyword evidence="3" id="KW-0804">Transcription</keyword>
<gene>
    <name evidence="5" type="ORF">NC99_29360</name>
</gene>
<proteinExistence type="predicted"/>
<evidence type="ECO:0000313" key="6">
    <source>
        <dbReference type="Proteomes" id="UP000036958"/>
    </source>
</evidence>
<dbReference type="Pfam" id="PF12833">
    <property type="entry name" value="HTH_18"/>
    <property type="match status" value="1"/>
</dbReference>
<evidence type="ECO:0000313" key="5">
    <source>
        <dbReference type="EMBL" id="KOH44265.1"/>
    </source>
</evidence>
<dbReference type="GO" id="GO:0003700">
    <property type="term" value="F:DNA-binding transcription factor activity"/>
    <property type="evidence" value="ECO:0007669"/>
    <property type="project" value="InterPro"/>
</dbReference>
<feature type="domain" description="HTH araC/xylS-type" evidence="4">
    <location>
        <begin position="219"/>
        <end position="317"/>
    </location>
</feature>
<keyword evidence="1" id="KW-0805">Transcription regulation</keyword>
<dbReference type="PANTHER" id="PTHR43280:SF32">
    <property type="entry name" value="TRANSCRIPTIONAL REGULATORY PROTEIN"/>
    <property type="match status" value="1"/>
</dbReference>
<evidence type="ECO:0000259" key="4">
    <source>
        <dbReference type="PROSITE" id="PS01124"/>
    </source>
</evidence>
<comment type="caution">
    <text evidence="5">The sequence shown here is derived from an EMBL/GenBank/DDBJ whole genome shotgun (WGS) entry which is preliminary data.</text>
</comment>
<dbReference type="Gene3D" id="1.10.10.60">
    <property type="entry name" value="Homeodomain-like"/>
    <property type="match status" value="1"/>
</dbReference>
<dbReference type="InterPro" id="IPR003313">
    <property type="entry name" value="AraC-bd"/>
</dbReference>
<dbReference type="InterPro" id="IPR009057">
    <property type="entry name" value="Homeodomain-like_sf"/>
</dbReference>
<evidence type="ECO:0000256" key="1">
    <source>
        <dbReference type="ARBA" id="ARBA00023015"/>
    </source>
</evidence>
<dbReference type="InterPro" id="IPR018060">
    <property type="entry name" value="HTH_AraC"/>
</dbReference>
<dbReference type="Gene3D" id="2.60.120.10">
    <property type="entry name" value="Jelly Rolls"/>
    <property type="match status" value="1"/>
</dbReference>
<name>A0A0L8V708_9BACT</name>
<reference evidence="6" key="1">
    <citation type="submission" date="2015-07" db="EMBL/GenBank/DDBJ databases">
        <title>Genome sequencing of Sunxiuqinia dokdonensis strain SK.</title>
        <authorList>
            <person name="Ahn S."/>
            <person name="Kim B.-C."/>
        </authorList>
    </citation>
    <scope>NUCLEOTIDE SEQUENCE [LARGE SCALE GENOMIC DNA]</scope>
    <source>
        <strain evidence="6">SK</strain>
    </source>
</reference>
<dbReference type="InterPro" id="IPR037923">
    <property type="entry name" value="HTH-like"/>
</dbReference>
<evidence type="ECO:0000256" key="3">
    <source>
        <dbReference type="ARBA" id="ARBA00023163"/>
    </source>
</evidence>
<sequence>MDYKIAFGIKNNRSRQLFKRMPTGQADSQHESGRSELFAIFRSMISNNQIDTKNKLEKGMKFKISRFKEQIKRTKPHKHDDYYELILLSEGEGFHSIETEKFVVSPPECYFLKPGQLHFWEFTSIPKGFVVLFKEEEFDDLRESELKTIYRKLASSSRFSIPSGDFPEPILNELLHEYQRNTAYSHQIIHGLLAALFGKLLAFSDSQLPRQNTVPAIFERFRQLLPEETPRLHKVREFASLLNTSPQNLNAICRKQANRSASELISAQLLLEAKRYILHTDNTIAEIAELLSFSDASNFVKFFKKAEGKTPVQFRKQYFQ</sequence>
<dbReference type="EMBL" id="LGIA01000167">
    <property type="protein sequence ID" value="KOH44265.1"/>
    <property type="molecule type" value="Genomic_DNA"/>
</dbReference>
<dbReference type="Pfam" id="PF02311">
    <property type="entry name" value="AraC_binding"/>
    <property type="match status" value="1"/>
</dbReference>
<dbReference type="PANTHER" id="PTHR43280">
    <property type="entry name" value="ARAC-FAMILY TRANSCRIPTIONAL REGULATOR"/>
    <property type="match status" value="1"/>
</dbReference>
<keyword evidence="2" id="KW-0238">DNA-binding</keyword>
<dbReference type="InterPro" id="IPR014710">
    <property type="entry name" value="RmlC-like_jellyroll"/>
</dbReference>
<protein>
    <recommendedName>
        <fullName evidence="4">HTH araC/xylS-type domain-containing protein</fullName>
    </recommendedName>
</protein>
<accession>A0A0L8V708</accession>
<dbReference type="SUPFAM" id="SSF46689">
    <property type="entry name" value="Homeodomain-like"/>
    <property type="match status" value="1"/>
</dbReference>
<dbReference type="SMART" id="SM00342">
    <property type="entry name" value="HTH_ARAC"/>
    <property type="match status" value="1"/>
</dbReference>
<dbReference type="SUPFAM" id="SSF51215">
    <property type="entry name" value="Regulatory protein AraC"/>
    <property type="match status" value="1"/>
</dbReference>